<proteinExistence type="predicted"/>
<protein>
    <submittedName>
        <fullName evidence="1">Uncharacterized protein</fullName>
    </submittedName>
</protein>
<comment type="caution">
    <text evidence="1">The sequence shown here is derived from an EMBL/GenBank/DDBJ whole genome shotgun (WGS) entry which is preliminary data.</text>
</comment>
<dbReference type="EMBL" id="QTSX02000796">
    <property type="protein sequence ID" value="KAJ9084922.1"/>
    <property type="molecule type" value="Genomic_DNA"/>
</dbReference>
<name>A0ACC2UDF8_9FUNG</name>
<dbReference type="Proteomes" id="UP001165960">
    <property type="component" value="Unassembled WGS sequence"/>
</dbReference>
<organism evidence="1 2">
    <name type="scientific">Entomophthora muscae</name>
    <dbReference type="NCBI Taxonomy" id="34485"/>
    <lineage>
        <taxon>Eukaryota</taxon>
        <taxon>Fungi</taxon>
        <taxon>Fungi incertae sedis</taxon>
        <taxon>Zoopagomycota</taxon>
        <taxon>Entomophthoromycotina</taxon>
        <taxon>Entomophthoromycetes</taxon>
        <taxon>Entomophthorales</taxon>
        <taxon>Entomophthoraceae</taxon>
        <taxon>Entomophthora</taxon>
    </lineage>
</organism>
<evidence type="ECO:0000313" key="1">
    <source>
        <dbReference type="EMBL" id="KAJ9084922.1"/>
    </source>
</evidence>
<sequence>MVYKGAAQNDPLVIILIRWKPVKTLLALTELLFDSWEDFIQLGLQNCECTDICFLLLVGKEKEDQGKN</sequence>
<accession>A0ACC2UDF8</accession>
<keyword evidence="2" id="KW-1185">Reference proteome</keyword>
<reference evidence="1" key="1">
    <citation type="submission" date="2022-04" db="EMBL/GenBank/DDBJ databases">
        <title>Genome of the entomopathogenic fungus Entomophthora muscae.</title>
        <authorList>
            <person name="Elya C."/>
            <person name="Lovett B.R."/>
            <person name="Lee E."/>
            <person name="Macias A.M."/>
            <person name="Hajek A.E."/>
            <person name="De Bivort B.L."/>
            <person name="Kasson M.T."/>
            <person name="De Fine Licht H.H."/>
            <person name="Stajich J.E."/>
        </authorList>
    </citation>
    <scope>NUCLEOTIDE SEQUENCE</scope>
    <source>
        <strain evidence="1">Berkeley</strain>
    </source>
</reference>
<evidence type="ECO:0000313" key="2">
    <source>
        <dbReference type="Proteomes" id="UP001165960"/>
    </source>
</evidence>
<gene>
    <name evidence="1" type="ORF">DSO57_1019254</name>
</gene>